<feature type="transmembrane region" description="Helical" evidence="1">
    <location>
        <begin position="21"/>
        <end position="44"/>
    </location>
</feature>
<dbReference type="Proteomes" id="UP000492821">
    <property type="component" value="Unassembled WGS sequence"/>
</dbReference>
<organism evidence="2 3">
    <name type="scientific">Panagrellus redivivus</name>
    <name type="common">Microworm</name>
    <dbReference type="NCBI Taxonomy" id="6233"/>
    <lineage>
        <taxon>Eukaryota</taxon>
        <taxon>Metazoa</taxon>
        <taxon>Ecdysozoa</taxon>
        <taxon>Nematoda</taxon>
        <taxon>Chromadorea</taxon>
        <taxon>Rhabditida</taxon>
        <taxon>Tylenchina</taxon>
        <taxon>Panagrolaimomorpha</taxon>
        <taxon>Panagrolaimoidea</taxon>
        <taxon>Panagrolaimidae</taxon>
        <taxon>Panagrellus</taxon>
    </lineage>
</organism>
<proteinExistence type="predicted"/>
<reference evidence="2" key="1">
    <citation type="journal article" date="2013" name="Genetics">
        <title>The draft genome and transcriptome of Panagrellus redivivus are shaped by the harsh demands of a free-living lifestyle.</title>
        <authorList>
            <person name="Srinivasan J."/>
            <person name="Dillman A.R."/>
            <person name="Macchietto M.G."/>
            <person name="Heikkinen L."/>
            <person name="Lakso M."/>
            <person name="Fracchia K.M."/>
            <person name="Antoshechkin I."/>
            <person name="Mortazavi A."/>
            <person name="Wong G."/>
            <person name="Sternberg P.W."/>
        </authorList>
    </citation>
    <scope>NUCLEOTIDE SEQUENCE [LARGE SCALE GENOMIC DNA]</scope>
    <source>
        <strain evidence="2">MT8872</strain>
    </source>
</reference>
<accession>A0A7E4VY03</accession>
<keyword evidence="2" id="KW-1185">Reference proteome</keyword>
<protein>
    <submittedName>
        <fullName evidence="3">Secreted protein</fullName>
    </submittedName>
</protein>
<evidence type="ECO:0000256" key="1">
    <source>
        <dbReference type="SAM" id="Phobius"/>
    </source>
</evidence>
<keyword evidence="1" id="KW-1133">Transmembrane helix</keyword>
<evidence type="ECO:0000313" key="3">
    <source>
        <dbReference type="WBParaSite" id="Pan_g4402.t1"/>
    </source>
</evidence>
<name>A0A7E4VY03_PANRE</name>
<reference evidence="3" key="2">
    <citation type="submission" date="2020-10" db="UniProtKB">
        <authorList>
            <consortium name="WormBaseParasite"/>
        </authorList>
    </citation>
    <scope>IDENTIFICATION</scope>
</reference>
<dbReference type="AlphaFoldDB" id="A0A7E4VY03"/>
<keyword evidence="1" id="KW-0812">Transmembrane</keyword>
<keyword evidence="1" id="KW-0472">Membrane</keyword>
<sequence>MPGNSGGVDGRLALANDERRSFLLCTCFLASARLEVGVLVFLFLPHSWLGVGGGGVSVRILVRNGVLTPLHDVKEVAF</sequence>
<dbReference type="WBParaSite" id="Pan_g4402.t1">
    <property type="protein sequence ID" value="Pan_g4402.t1"/>
    <property type="gene ID" value="Pan_g4402"/>
</dbReference>
<evidence type="ECO:0000313" key="2">
    <source>
        <dbReference type="Proteomes" id="UP000492821"/>
    </source>
</evidence>